<dbReference type="GO" id="GO:0055087">
    <property type="term" value="C:Ski complex"/>
    <property type="evidence" value="ECO:0007669"/>
    <property type="project" value="TreeGrafter"/>
</dbReference>
<dbReference type="GO" id="GO:0005524">
    <property type="term" value="F:ATP binding"/>
    <property type="evidence" value="ECO:0007669"/>
    <property type="project" value="UniProtKB-KW"/>
</dbReference>
<dbReference type="InterPro" id="IPR050699">
    <property type="entry name" value="RNA-DNA_Helicase"/>
</dbReference>
<reference evidence="7" key="1">
    <citation type="journal article" date="2020" name="Ecol. Evol.">
        <title>Genome structure and content of the rice root-knot nematode (Meloidogyne graminicola).</title>
        <authorList>
            <person name="Phan N.T."/>
            <person name="Danchin E.G.J."/>
            <person name="Klopp C."/>
            <person name="Perfus-Barbeoch L."/>
            <person name="Kozlowski D.K."/>
            <person name="Koutsovoulos G.D."/>
            <person name="Lopez-Roques C."/>
            <person name="Bouchez O."/>
            <person name="Zahm M."/>
            <person name="Besnard G."/>
            <person name="Bellafiore S."/>
        </authorList>
    </citation>
    <scope>NUCLEOTIDE SEQUENCE</scope>
    <source>
        <strain evidence="7">VN-18</strain>
    </source>
</reference>
<dbReference type="GO" id="GO:0016787">
    <property type="term" value="F:hydrolase activity"/>
    <property type="evidence" value="ECO:0007669"/>
    <property type="project" value="UniProtKB-KW"/>
</dbReference>
<dbReference type="GO" id="GO:0070478">
    <property type="term" value="P:nuclear-transcribed mRNA catabolic process, 3'-5' exonucleolytic nonsense-mediated decay"/>
    <property type="evidence" value="ECO:0007669"/>
    <property type="project" value="TreeGrafter"/>
</dbReference>
<dbReference type="Proteomes" id="UP000605970">
    <property type="component" value="Unassembled WGS sequence"/>
</dbReference>
<accession>A0A8S9ZJM1</accession>
<name>A0A8S9ZJM1_9BILA</name>
<evidence type="ECO:0000256" key="1">
    <source>
        <dbReference type="ARBA" id="ARBA00022741"/>
    </source>
</evidence>
<keyword evidence="3" id="KW-0347">Helicase</keyword>
<dbReference type="Pfam" id="PF08148">
    <property type="entry name" value="DSHCT"/>
    <property type="match status" value="1"/>
</dbReference>
<dbReference type="AlphaFoldDB" id="A0A8S9ZJM1"/>
<evidence type="ECO:0000256" key="5">
    <source>
        <dbReference type="ARBA" id="ARBA00047984"/>
    </source>
</evidence>
<comment type="caution">
    <text evidence="7">The sequence shown here is derived from an EMBL/GenBank/DDBJ whole genome shotgun (WGS) entry which is preliminary data.</text>
</comment>
<dbReference type="OrthoDB" id="64767at2759"/>
<dbReference type="EMBL" id="JABEBT010000075">
    <property type="protein sequence ID" value="KAF7633497.1"/>
    <property type="molecule type" value="Genomic_DNA"/>
</dbReference>
<comment type="catalytic activity">
    <reaction evidence="5">
        <text>ATP + H2O = ADP + phosphate + H(+)</text>
        <dbReference type="Rhea" id="RHEA:13065"/>
        <dbReference type="ChEBI" id="CHEBI:15377"/>
        <dbReference type="ChEBI" id="CHEBI:15378"/>
        <dbReference type="ChEBI" id="CHEBI:30616"/>
        <dbReference type="ChEBI" id="CHEBI:43474"/>
        <dbReference type="ChEBI" id="CHEBI:456216"/>
        <dbReference type="EC" id="3.6.4.13"/>
    </reaction>
</comment>
<organism evidence="7 8">
    <name type="scientific">Meloidogyne graminicola</name>
    <dbReference type="NCBI Taxonomy" id="189291"/>
    <lineage>
        <taxon>Eukaryota</taxon>
        <taxon>Metazoa</taxon>
        <taxon>Ecdysozoa</taxon>
        <taxon>Nematoda</taxon>
        <taxon>Chromadorea</taxon>
        <taxon>Rhabditida</taxon>
        <taxon>Tylenchina</taxon>
        <taxon>Tylenchomorpha</taxon>
        <taxon>Tylenchoidea</taxon>
        <taxon>Meloidogynidae</taxon>
        <taxon>Meloidogyninae</taxon>
        <taxon>Meloidogyne</taxon>
    </lineage>
</organism>
<feature type="domain" description="ATP-dependent RNA helicase Ski2/MTR4 C-terminal" evidence="6">
    <location>
        <begin position="85"/>
        <end position="180"/>
    </location>
</feature>
<sequence>MDLDRKEANLIEKLREIKNERIQLCTPNVFPCIKCPDILEHVKLILTKLQLEELQQILIHQTSTHSMSEEAEGRLKVLRTLEYIDRQNLVQLKGKVACEISHQELLISELILDNKFHDRSPPEIAALFSAFTCQHGGKNNNNNLIKRNIYNNKNLKNLQINENNEGKEEELIERVPGEILKENLM</sequence>
<keyword evidence="2" id="KW-0378">Hydrolase</keyword>
<dbReference type="PANTHER" id="PTHR12131:SF1">
    <property type="entry name" value="ATP-DEPENDENT RNA HELICASE SUPV3L1, MITOCHONDRIAL-RELATED"/>
    <property type="match status" value="1"/>
</dbReference>
<keyword evidence="1" id="KW-0547">Nucleotide-binding</keyword>
<evidence type="ECO:0000256" key="2">
    <source>
        <dbReference type="ARBA" id="ARBA00022801"/>
    </source>
</evidence>
<evidence type="ECO:0000259" key="6">
    <source>
        <dbReference type="SMART" id="SM01142"/>
    </source>
</evidence>
<evidence type="ECO:0000313" key="8">
    <source>
        <dbReference type="Proteomes" id="UP000605970"/>
    </source>
</evidence>
<keyword evidence="8" id="KW-1185">Reference proteome</keyword>
<protein>
    <recommendedName>
        <fullName evidence="6">ATP-dependent RNA helicase Ski2/MTR4 C-terminal domain-containing protein</fullName>
    </recommendedName>
</protein>
<dbReference type="Gene3D" id="1.10.3380.30">
    <property type="match status" value="1"/>
</dbReference>
<dbReference type="SMART" id="SM01142">
    <property type="entry name" value="DSHCT"/>
    <property type="match status" value="1"/>
</dbReference>
<dbReference type="GO" id="GO:0003724">
    <property type="term" value="F:RNA helicase activity"/>
    <property type="evidence" value="ECO:0007669"/>
    <property type="project" value="UniProtKB-EC"/>
</dbReference>
<keyword evidence="4" id="KW-0067">ATP-binding</keyword>
<evidence type="ECO:0000256" key="4">
    <source>
        <dbReference type="ARBA" id="ARBA00022840"/>
    </source>
</evidence>
<gene>
    <name evidence="7" type="ORF">Mgra_00007080</name>
</gene>
<evidence type="ECO:0000313" key="7">
    <source>
        <dbReference type="EMBL" id="KAF7633497.1"/>
    </source>
</evidence>
<proteinExistence type="predicted"/>
<evidence type="ECO:0000256" key="3">
    <source>
        <dbReference type="ARBA" id="ARBA00022806"/>
    </source>
</evidence>
<dbReference type="PANTHER" id="PTHR12131">
    <property type="entry name" value="ATP-DEPENDENT RNA AND DNA HELICASE"/>
    <property type="match status" value="1"/>
</dbReference>
<dbReference type="InterPro" id="IPR012961">
    <property type="entry name" value="Ski2/MTR4_C"/>
</dbReference>